<reference evidence="3" key="1">
    <citation type="journal article" date="2014" name="Int. J. Syst. Evol. Microbiol.">
        <title>Complete genome sequence of Corynebacterium casei LMG S-19264T (=DSM 44701T), isolated from a smear-ripened cheese.</title>
        <authorList>
            <consortium name="US DOE Joint Genome Institute (JGI-PGF)"/>
            <person name="Walter F."/>
            <person name="Albersmeier A."/>
            <person name="Kalinowski J."/>
            <person name="Ruckert C."/>
        </authorList>
    </citation>
    <scope>NUCLEOTIDE SEQUENCE</scope>
    <source>
        <strain evidence="3">JCM 31311</strain>
    </source>
</reference>
<evidence type="ECO:0008006" key="5">
    <source>
        <dbReference type="Google" id="ProtNLM"/>
    </source>
</evidence>
<evidence type="ECO:0000313" key="3">
    <source>
        <dbReference type="EMBL" id="GGR35520.1"/>
    </source>
</evidence>
<evidence type="ECO:0000256" key="2">
    <source>
        <dbReference type="SAM" id="Phobius"/>
    </source>
</evidence>
<proteinExistence type="predicted"/>
<dbReference type="AlphaFoldDB" id="A0A918FFY2"/>
<feature type="compositionally biased region" description="Low complexity" evidence="1">
    <location>
        <begin position="1"/>
        <end position="13"/>
    </location>
</feature>
<reference evidence="3" key="2">
    <citation type="submission" date="2020-09" db="EMBL/GenBank/DDBJ databases">
        <authorList>
            <person name="Sun Q."/>
            <person name="Ohkuma M."/>
        </authorList>
    </citation>
    <scope>NUCLEOTIDE SEQUENCE</scope>
    <source>
        <strain evidence="3">JCM 31311</strain>
    </source>
</reference>
<protein>
    <recommendedName>
        <fullName evidence="5">TIGR04222 domain-containing membrane protein</fullName>
    </recommendedName>
</protein>
<sequence length="283" mass="29723">MTTTQMQATETQASSMTPTPEQQRRRDALHTLSLPTGLAPRLRNEQGWSPAFTEDVIAEYRRFLILATTTDRRVTPSRTVDHAWHAHLEYTHAYWDTLCQGLLGEALHHTPGEPGDEAHYRQQYLDTLDLYREVFGEAAPLHCWPDPRHSLADGVGALNHPNIGRQAGQTSPFALMTTLIIGLGSLAFGLNGGGALLSLLGGLLSCGALLLALTASLRTGLTDGQPPTTRRTSASSDFGTDMTMIALGGGDGSDSGSCGHDGGGDGGASCGSSCGSSCGGGCS</sequence>
<evidence type="ECO:0000313" key="4">
    <source>
        <dbReference type="Proteomes" id="UP000603865"/>
    </source>
</evidence>
<dbReference type="RefSeq" id="WP_189093426.1">
    <property type="nucleotide sequence ID" value="NZ_BMQL01000068.1"/>
</dbReference>
<accession>A0A918FFY2</accession>
<feature type="transmembrane region" description="Helical" evidence="2">
    <location>
        <begin position="196"/>
        <end position="217"/>
    </location>
</feature>
<comment type="caution">
    <text evidence="3">The sequence shown here is derived from an EMBL/GenBank/DDBJ whole genome shotgun (WGS) entry which is preliminary data.</text>
</comment>
<keyword evidence="2" id="KW-1133">Transmembrane helix</keyword>
<dbReference type="EMBL" id="BMQL01000068">
    <property type="protein sequence ID" value="GGR35520.1"/>
    <property type="molecule type" value="Genomic_DNA"/>
</dbReference>
<name>A0A918FFY2_9DEIO</name>
<feature type="transmembrane region" description="Helical" evidence="2">
    <location>
        <begin position="173"/>
        <end position="190"/>
    </location>
</feature>
<keyword evidence="2" id="KW-0812">Transmembrane</keyword>
<gene>
    <name evidence="3" type="ORF">GCM10008957_51830</name>
</gene>
<organism evidence="3 4">
    <name type="scientific">Deinococcus ruber</name>
    <dbReference type="NCBI Taxonomy" id="1848197"/>
    <lineage>
        <taxon>Bacteria</taxon>
        <taxon>Thermotogati</taxon>
        <taxon>Deinococcota</taxon>
        <taxon>Deinococci</taxon>
        <taxon>Deinococcales</taxon>
        <taxon>Deinococcaceae</taxon>
        <taxon>Deinococcus</taxon>
    </lineage>
</organism>
<keyword evidence="4" id="KW-1185">Reference proteome</keyword>
<feature type="region of interest" description="Disordered" evidence="1">
    <location>
        <begin position="1"/>
        <end position="26"/>
    </location>
</feature>
<dbReference type="Proteomes" id="UP000603865">
    <property type="component" value="Unassembled WGS sequence"/>
</dbReference>
<keyword evidence="2" id="KW-0472">Membrane</keyword>
<evidence type="ECO:0000256" key="1">
    <source>
        <dbReference type="SAM" id="MobiDB-lite"/>
    </source>
</evidence>